<dbReference type="PANTHER" id="PTHR43847:SF1">
    <property type="entry name" value="BLL3993 PROTEIN"/>
    <property type="match status" value="1"/>
</dbReference>
<dbReference type="RefSeq" id="WP_261514283.1">
    <property type="nucleotide sequence ID" value="NZ_JAODNV010000005.1"/>
</dbReference>
<keyword evidence="3 5" id="KW-1133">Transmembrane helix</keyword>
<dbReference type="Gene3D" id="1.20.120.1630">
    <property type="match status" value="1"/>
</dbReference>
<evidence type="ECO:0000256" key="1">
    <source>
        <dbReference type="ARBA" id="ARBA00004127"/>
    </source>
</evidence>
<evidence type="ECO:0000313" key="6">
    <source>
        <dbReference type="EMBL" id="MCT8989496.1"/>
    </source>
</evidence>
<dbReference type="PANTHER" id="PTHR43847">
    <property type="entry name" value="BLL3993 PROTEIN"/>
    <property type="match status" value="1"/>
</dbReference>
<dbReference type="GO" id="GO:0012505">
    <property type="term" value="C:endomembrane system"/>
    <property type="evidence" value="ECO:0007669"/>
    <property type="project" value="UniProtKB-SubCell"/>
</dbReference>
<feature type="transmembrane region" description="Helical" evidence="5">
    <location>
        <begin position="12"/>
        <end position="33"/>
    </location>
</feature>
<dbReference type="InterPro" id="IPR007318">
    <property type="entry name" value="Phopholipid_MeTrfase"/>
</dbReference>
<reference evidence="6" key="1">
    <citation type="submission" date="2022-08" db="EMBL/GenBank/DDBJ databases">
        <title>Chelativorans sichuanense sp. nov., a paraffin oil-degrading bacterium isolated from a mixture of oil-based drill cuttings and paddy soil.</title>
        <authorList>
            <person name="Yu J."/>
            <person name="Liu H."/>
            <person name="Chen Q."/>
        </authorList>
    </citation>
    <scope>NUCLEOTIDE SEQUENCE</scope>
    <source>
        <strain evidence="6">SCAU 2101</strain>
    </source>
</reference>
<gene>
    <name evidence="6" type="ORF">NYR54_04180</name>
</gene>
<comment type="subcellular location">
    <subcellularLocation>
        <location evidence="1">Endomembrane system</location>
        <topology evidence="1">Multi-pass membrane protein</topology>
    </subcellularLocation>
</comment>
<keyword evidence="4 5" id="KW-0472">Membrane</keyword>
<proteinExistence type="predicted"/>
<organism evidence="6 7">
    <name type="scientific">Chelativorans petroleitrophicus</name>
    <dbReference type="NCBI Taxonomy" id="2975484"/>
    <lineage>
        <taxon>Bacteria</taxon>
        <taxon>Pseudomonadati</taxon>
        <taxon>Pseudomonadota</taxon>
        <taxon>Alphaproteobacteria</taxon>
        <taxon>Hyphomicrobiales</taxon>
        <taxon>Phyllobacteriaceae</taxon>
        <taxon>Chelativorans</taxon>
    </lineage>
</organism>
<comment type="caution">
    <text evidence="6">The sequence shown here is derived from an EMBL/GenBank/DDBJ whole genome shotgun (WGS) entry which is preliminary data.</text>
</comment>
<name>A0A9X3B8W8_9HYPH</name>
<keyword evidence="2 5" id="KW-0812">Transmembrane</keyword>
<evidence type="ECO:0000256" key="3">
    <source>
        <dbReference type="ARBA" id="ARBA00022989"/>
    </source>
</evidence>
<feature type="transmembrane region" description="Helical" evidence="5">
    <location>
        <begin position="45"/>
        <end position="65"/>
    </location>
</feature>
<dbReference type="Pfam" id="PF04191">
    <property type="entry name" value="PEMT"/>
    <property type="match status" value="1"/>
</dbReference>
<sequence length="159" mass="17673">MSGSSEQAPSRIAWPPILYLAAIAASIVLHLLVPLPWFGSPLADLLFAAGWLLVLAAVFLEVAAIRTLHRSGTTIRLDRRAEHLVTSGPYAFSRNPIYLGNTAIMIGVGFITGIIWFLILAFLAAFATQKLAIEAEEQHLALRFGKKYRDYQKKVRRWV</sequence>
<dbReference type="AlphaFoldDB" id="A0A9X3B8W8"/>
<evidence type="ECO:0000256" key="2">
    <source>
        <dbReference type="ARBA" id="ARBA00022692"/>
    </source>
</evidence>
<evidence type="ECO:0000313" key="7">
    <source>
        <dbReference type="Proteomes" id="UP001149009"/>
    </source>
</evidence>
<accession>A0A9X3B8W8</accession>
<feature type="transmembrane region" description="Helical" evidence="5">
    <location>
        <begin position="103"/>
        <end position="127"/>
    </location>
</feature>
<keyword evidence="7" id="KW-1185">Reference proteome</keyword>
<evidence type="ECO:0000256" key="5">
    <source>
        <dbReference type="SAM" id="Phobius"/>
    </source>
</evidence>
<protein>
    <submittedName>
        <fullName evidence="6">Isoprenylcysteine carboxylmethyltransferase family protein</fullName>
    </submittedName>
</protein>
<dbReference type="EMBL" id="JAODNV010000005">
    <property type="protein sequence ID" value="MCT8989496.1"/>
    <property type="molecule type" value="Genomic_DNA"/>
</dbReference>
<evidence type="ECO:0000256" key="4">
    <source>
        <dbReference type="ARBA" id="ARBA00023136"/>
    </source>
</evidence>
<dbReference type="Proteomes" id="UP001149009">
    <property type="component" value="Unassembled WGS sequence"/>
</dbReference>
<dbReference type="InterPro" id="IPR052527">
    <property type="entry name" value="Metal_cation-efflux_comp"/>
</dbReference>